<feature type="binding site" evidence="18">
    <location>
        <position position="228"/>
    </location>
    <ligand>
        <name>ATP</name>
        <dbReference type="ChEBI" id="CHEBI:30616"/>
    </ligand>
</feature>
<keyword evidence="13 18" id="KW-0067">ATP-binding</keyword>
<dbReference type="Gene3D" id="1.10.510.10">
    <property type="entry name" value="Transferase(Phosphotransferase) domain 1"/>
    <property type="match status" value="1"/>
</dbReference>
<dbReference type="InterPro" id="IPR000472">
    <property type="entry name" value="Activin_recp"/>
</dbReference>
<feature type="transmembrane region" description="Helical" evidence="19">
    <location>
        <begin position="131"/>
        <end position="153"/>
    </location>
</feature>
<evidence type="ECO:0000313" key="23">
    <source>
        <dbReference type="RefSeq" id="XP_065643772.1"/>
    </source>
</evidence>
<evidence type="ECO:0000256" key="18">
    <source>
        <dbReference type="PROSITE-ProRule" id="PRU10141"/>
    </source>
</evidence>
<keyword evidence="11 18" id="KW-0547">Nucleotide-binding</keyword>
<feature type="chain" id="PRO_5047315599" description="receptor protein serine/threonine kinase" evidence="20">
    <location>
        <begin position="24"/>
        <end position="509"/>
    </location>
</feature>
<keyword evidence="17 23" id="KW-0675">Receptor</keyword>
<name>A0ABM4B4L9_HYDVU</name>
<evidence type="ECO:0000256" key="20">
    <source>
        <dbReference type="SAM" id="SignalP"/>
    </source>
</evidence>
<evidence type="ECO:0000256" key="9">
    <source>
        <dbReference type="ARBA" id="ARBA00022723"/>
    </source>
</evidence>
<reference evidence="23" key="2">
    <citation type="submission" date="2025-08" db="UniProtKB">
        <authorList>
            <consortium name="RefSeq"/>
        </authorList>
    </citation>
    <scope>IDENTIFICATION</scope>
</reference>
<keyword evidence="22" id="KW-1185">Reference proteome</keyword>
<evidence type="ECO:0000256" key="14">
    <source>
        <dbReference type="ARBA" id="ARBA00022842"/>
    </source>
</evidence>
<dbReference type="Gene3D" id="3.30.200.20">
    <property type="entry name" value="Phosphorylase Kinase, domain 1"/>
    <property type="match status" value="1"/>
</dbReference>
<keyword evidence="12" id="KW-0418">Kinase</keyword>
<gene>
    <name evidence="23" type="primary">LOC100198405</name>
</gene>
<proteinExistence type="inferred from homology"/>
<dbReference type="PANTHER" id="PTHR23255:SF71">
    <property type="entry name" value="RECEPTOR PROTEIN SERINE_THREONINE KINASE"/>
    <property type="match status" value="1"/>
</dbReference>
<keyword evidence="10 20" id="KW-0732">Signal</keyword>
<dbReference type="Gene3D" id="2.10.60.10">
    <property type="entry name" value="CD59"/>
    <property type="match status" value="1"/>
</dbReference>
<sequence length="509" mass="58558">MKANHQLSFLFFYSLLYQKILFGLECFCSSDCPDGSPNETCYTSYKCFAAVEYLEGTPTKVHQYGCTPPKFEGGIFQCRQKHIQHEVPMVFKCCDDQPRCNENLILEIPIEEQQKYEAVFKEHKIFQRRQVGLVVSVLLFILCFSLFSSYFYLSALKIFKKSNNSSEVKLSPVDKSENLTCNSGFNGFKSRLVQRSFARDISIVKEVGRGCFSVVYIGLYQSQTLAVKIVDESDEYSWQREQHFYTTRNLGHENILGFIGADIVERGTVIRVLVTQYHPFGSLYNFLRIHSYDFKIFFRLLYSSVCGICYLHNSISGLYGKPAIAHRDISSKNILVKDNLECCISDFALAVEENPDEFNLVPSKAKLPNPRYMAPEVLENPSCRNQTVFFYQKADMYSFSLVMWEILLRYEIKGVAEPYRLPFEEYVGFYPSINQMNDIINVKKLKPVIAKKHILSSSAQSIIKSMNESMKYSAMSRSSSCRLKTNLNKYMQKIAKLTETETGGSNNKR</sequence>
<dbReference type="Pfam" id="PF01064">
    <property type="entry name" value="Activin_recp"/>
    <property type="match status" value="1"/>
</dbReference>
<keyword evidence="8 19" id="KW-0812">Transmembrane</keyword>
<comment type="subcellular location">
    <subcellularLocation>
        <location evidence="3">Membrane</location>
        <topology evidence="3">Single-pass type I membrane protein</topology>
    </subcellularLocation>
</comment>
<dbReference type="InterPro" id="IPR017441">
    <property type="entry name" value="Protein_kinase_ATP_BS"/>
</dbReference>
<evidence type="ECO:0000256" key="1">
    <source>
        <dbReference type="ARBA" id="ARBA00001936"/>
    </source>
</evidence>
<comment type="cofactor">
    <cofactor evidence="1">
        <name>Mn(2+)</name>
        <dbReference type="ChEBI" id="CHEBI:29035"/>
    </cofactor>
</comment>
<keyword evidence="7" id="KW-0808">Transferase</keyword>
<comment type="cofactor">
    <cofactor evidence="2">
        <name>Mg(2+)</name>
        <dbReference type="ChEBI" id="CHEBI:18420"/>
    </cofactor>
</comment>
<evidence type="ECO:0000256" key="3">
    <source>
        <dbReference type="ARBA" id="ARBA00004479"/>
    </source>
</evidence>
<evidence type="ECO:0000256" key="15">
    <source>
        <dbReference type="ARBA" id="ARBA00022989"/>
    </source>
</evidence>
<dbReference type="InterPro" id="IPR001245">
    <property type="entry name" value="Ser-Thr/Tyr_kinase_cat_dom"/>
</dbReference>
<evidence type="ECO:0000256" key="12">
    <source>
        <dbReference type="ARBA" id="ARBA00022777"/>
    </source>
</evidence>
<evidence type="ECO:0000256" key="4">
    <source>
        <dbReference type="ARBA" id="ARBA00009605"/>
    </source>
</evidence>
<evidence type="ECO:0000256" key="6">
    <source>
        <dbReference type="ARBA" id="ARBA00022527"/>
    </source>
</evidence>
<evidence type="ECO:0000256" key="10">
    <source>
        <dbReference type="ARBA" id="ARBA00022729"/>
    </source>
</evidence>
<accession>A0ABM4B4L9</accession>
<dbReference type="InterPro" id="IPR011009">
    <property type="entry name" value="Kinase-like_dom_sf"/>
</dbReference>
<evidence type="ECO:0000256" key="2">
    <source>
        <dbReference type="ARBA" id="ARBA00001946"/>
    </source>
</evidence>
<evidence type="ECO:0000256" key="5">
    <source>
        <dbReference type="ARBA" id="ARBA00012401"/>
    </source>
</evidence>
<evidence type="ECO:0000256" key="19">
    <source>
        <dbReference type="SAM" id="Phobius"/>
    </source>
</evidence>
<evidence type="ECO:0000256" key="7">
    <source>
        <dbReference type="ARBA" id="ARBA00022679"/>
    </source>
</evidence>
<evidence type="ECO:0000259" key="21">
    <source>
        <dbReference type="PROSITE" id="PS50011"/>
    </source>
</evidence>
<dbReference type="InterPro" id="IPR045860">
    <property type="entry name" value="Snake_toxin-like_sf"/>
</dbReference>
<keyword evidence="14" id="KW-0460">Magnesium</keyword>
<dbReference type="PROSITE" id="PS50011">
    <property type="entry name" value="PROTEIN_KINASE_DOM"/>
    <property type="match status" value="1"/>
</dbReference>
<evidence type="ECO:0000313" key="22">
    <source>
        <dbReference type="Proteomes" id="UP001652625"/>
    </source>
</evidence>
<dbReference type="InterPro" id="IPR000333">
    <property type="entry name" value="TGFB_receptor"/>
</dbReference>
<dbReference type="GeneID" id="100198405"/>
<dbReference type="CDD" id="cd23532">
    <property type="entry name" value="TFP_LU_ECD_BMPR1"/>
    <property type="match status" value="1"/>
</dbReference>
<dbReference type="PANTHER" id="PTHR23255">
    <property type="entry name" value="TRANSFORMING GROWTH FACTOR-BETA RECEPTOR TYPE I AND II"/>
    <property type="match status" value="1"/>
</dbReference>
<reference evidence="22" key="1">
    <citation type="submission" date="2025-05" db="UniProtKB">
        <authorList>
            <consortium name="RefSeq"/>
        </authorList>
    </citation>
    <scope>NUCLEOTIDE SEQUENCE [LARGE SCALE GENOMIC DNA]</scope>
</reference>
<feature type="domain" description="Protein kinase" evidence="21">
    <location>
        <begin position="201"/>
        <end position="491"/>
    </location>
</feature>
<dbReference type="SUPFAM" id="SSF57302">
    <property type="entry name" value="Snake toxin-like"/>
    <property type="match status" value="1"/>
</dbReference>
<dbReference type="InterPro" id="IPR000719">
    <property type="entry name" value="Prot_kinase_dom"/>
</dbReference>
<dbReference type="Proteomes" id="UP001652625">
    <property type="component" value="Chromosome 01"/>
</dbReference>
<keyword evidence="9" id="KW-0479">Metal-binding</keyword>
<dbReference type="EC" id="2.7.11.30" evidence="5"/>
<dbReference type="PROSITE" id="PS00107">
    <property type="entry name" value="PROTEIN_KINASE_ATP"/>
    <property type="match status" value="1"/>
</dbReference>
<evidence type="ECO:0000256" key="11">
    <source>
        <dbReference type="ARBA" id="ARBA00022741"/>
    </source>
</evidence>
<keyword evidence="16 19" id="KW-0472">Membrane</keyword>
<comment type="similarity">
    <text evidence="4">Belongs to the protein kinase superfamily. TKL Ser/Thr protein kinase family. TGFB receptor subfamily.</text>
</comment>
<organism evidence="22 23">
    <name type="scientific">Hydra vulgaris</name>
    <name type="common">Hydra</name>
    <name type="synonym">Hydra attenuata</name>
    <dbReference type="NCBI Taxonomy" id="6087"/>
    <lineage>
        <taxon>Eukaryota</taxon>
        <taxon>Metazoa</taxon>
        <taxon>Cnidaria</taxon>
        <taxon>Hydrozoa</taxon>
        <taxon>Hydroidolina</taxon>
        <taxon>Anthoathecata</taxon>
        <taxon>Aplanulata</taxon>
        <taxon>Hydridae</taxon>
        <taxon>Hydra</taxon>
    </lineage>
</organism>
<feature type="signal peptide" evidence="20">
    <location>
        <begin position="1"/>
        <end position="23"/>
    </location>
</feature>
<protein>
    <recommendedName>
        <fullName evidence="5">receptor protein serine/threonine kinase</fullName>
        <ecNumber evidence="5">2.7.11.30</ecNumber>
    </recommendedName>
</protein>
<dbReference type="Pfam" id="PF07714">
    <property type="entry name" value="PK_Tyr_Ser-Thr"/>
    <property type="match status" value="1"/>
</dbReference>
<keyword evidence="15 19" id="KW-1133">Transmembrane helix</keyword>
<evidence type="ECO:0000256" key="17">
    <source>
        <dbReference type="ARBA" id="ARBA00023170"/>
    </source>
</evidence>
<dbReference type="RefSeq" id="XP_065643772.1">
    <property type="nucleotide sequence ID" value="XM_065787700.1"/>
</dbReference>
<evidence type="ECO:0000256" key="8">
    <source>
        <dbReference type="ARBA" id="ARBA00022692"/>
    </source>
</evidence>
<keyword evidence="6" id="KW-0723">Serine/threonine-protein kinase</keyword>
<evidence type="ECO:0000256" key="16">
    <source>
        <dbReference type="ARBA" id="ARBA00023136"/>
    </source>
</evidence>
<dbReference type="SUPFAM" id="SSF56112">
    <property type="entry name" value="Protein kinase-like (PK-like)"/>
    <property type="match status" value="1"/>
</dbReference>
<evidence type="ECO:0000256" key="13">
    <source>
        <dbReference type="ARBA" id="ARBA00022840"/>
    </source>
</evidence>